<evidence type="ECO:0000313" key="2">
    <source>
        <dbReference type="EMBL" id="KKO45116.1"/>
    </source>
</evidence>
<evidence type="ECO:0000256" key="1">
    <source>
        <dbReference type="SAM" id="SignalP"/>
    </source>
</evidence>
<sequence>MLFFRVIFVVSCFASNLSYANDSLPPVLNSYPKCEYPLLMQARASDKAIVMEDNIEDAKQALLQNAIIKVRQQAAAAGADAVILTEVQGIMGNSQSLRTIRHSGFEVKYSLTGELISLCQEDLSLPTVYTPYSSAGVRQGQTQQQALATNIQFEISIPVKNQQASEKLLPLAEAISLTQGFYGAEPGMSTEQVQTLFGTPDAVLTLKNNNMAWIYGQEHLVIFAGSTAVAFQQSNHILSAEIKMRLVENLRFQQHNWQLDNRFGRRTAIADIRAFYQEQLIQLDQYQFALQRKDRQLILEFAPYLDVKSSENQLQLVNISLLSRPVALEKIQLKLPSPDELTSLKSSLAKLATLAAAGSFTIPQNTIFNRIQLRDGNELSVLTPTLAVSYRNGNIAGLRVTNIINDYAVSDIQQQLALLALPASRDDFMAQFPDAFDSLNQLTLYGDNVEIKATYNNEGLLDSLNINWY</sequence>
<name>A0A0M2V3B0_9GAMM</name>
<dbReference type="EMBL" id="LAHO01000011">
    <property type="protein sequence ID" value="KKO45116.1"/>
    <property type="molecule type" value="Genomic_DNA"/>
</dbReference>
<keyword evidence="3" id="KW-1185">Reference proteome</keyword>
<dbReference type="AlphaFoldDB" id="A0A0M2V3B0"/>
<feature type="chain" id="PRO_5005644220" evidence="1">
    <location>
        <begin position="21"/>
        <end position="469"/>
    </location>
</feature>
<dbReference type="OrthoDB" id="5759618at2"/>
<keyword evidence="1" id="KW-0732">Signal</keyword>
<protein>
    <submittedName>
        <fullName evidence="2">Uncharacterized protein</fullName>
    </submittedName>
</protein>
<reference evidence="2 3" key="1">
    <citation type="submission" date="2015-03" db="EMBL/GenBank/DDBJ databases">
        <title>Draft genome sequences of two protease-producing strains of Arsukibacterium isolated from two cold and alkaline environments.</title>
        <authorList>
            <person name="Lylloff J.E."/>
            <person name="Skov L.B."/>
            <person name="Jepsen M."/>
            <person name="Hallin P.F."/>
            <person name="Sorensen S.J."/>
            <person name="Stougaard P."/>
            <person name="Glaring M.A."/>
        </authorList>
    </citation>
    <scope>NUCLEOTIDE SEQUENCE [LARGE SCALE GENOMIC DNA]</scope>
    <source>
        <strain evidence="2 3">GCM72</strain>
    </source>
</reference>
<dbReference type="Proteomes" id="UP000034228">
    <property type="component" value="Unassembled WGS sequence"/>
</dbReference>
<proteinExistence type="predicted"/>
<evidence type="ECO:0000313" key="3">
    <source>
        <dbReference type="Proteomes" id="UP000034228"/>
    </source>
</evidence>
<comment type="caution">
    <text evidence="2">The sequence shown here is derived from an EMBL/GenBank/DDBJ whole genome shotgun (WGS) entry which is preliminary data.</text>
</comment>
<organism evidence="2 3">
    <name type="scientific">Arsukibacterium ikkense</name>
    <dbReference type="NCBI Taxonomy" id="336831"/>
    <lineage>
        <taxon>Bacteria</taxon>
        <taxon>Pseudomonadati</taxon>
        <taxon>Pseudomonadota</taxon>
        <taxon>Gammaproteobacteria</taxon>
        <taxon>Chromatiales</taxon>
        <taxon>Chromatiaceae</taxon>
        <taxon>Arsukibacterium</taxon>
    </lineage>
</organism>
<accession>A0A0M2V3B0</accession>
<gene>
    <name evidence="2" type="ORF">WG68_11815</name>
</gene>
<feature type="signal peptide" evidence="1">
    <location>
        <begin position="1"/>
        <end position="20"/>
    </location>
</feature>
<dbReference type="RefSeq" id="WP_046557905.1">
    <property type="nucleotide sequence ID" value="NZ_LAHO01000011.1"/>
</dbReference>
<dbReference type="STRING" id="336831.WG68_11815"/>